<organism evidence="1 2">
    <name type="scientific">Mycena sanguinolenta</name>
    <dbReference type="NCBI Taxonomy" id="230812"/>
    <lineage>
        <taxon>Eukaryota</taxon>
        <taxon>Fungi</taxon>
        <taxon>Dikarya</taxon>
        <taxon>Basidiomycota</taxon>
        <taxon>Agaricomycotina</taxon>
        <taxon>Agaricomycetes</taxon>
        <taxon>Agaricomycetidae</taxon>
        <taxon>Agaricales</taxon>
        <taxon>Marasmiineae</taxon>
        <taxon>Mycenaceae</taxon>
        <taxon>Mycena</taxon>
    </lineage>
</organism>
<name>A0A8H6YUX6_9AGAR</name>
<dbReference type="EMBL" id="JACAZH010000007">
    <property type="protein sequence ID" value="KAF7364325.1"/>
    <property type="molecule type" value="Genomic_DNA"/>
</dbReference>
<reference evidence="1" key="1">
    <citation type="submission" date="2020-05" db="EMBL/GenBank/DDBJ databases">
        <title>Mycena genomes resolve the evolution of fungal bioluminescence.</title>
        <authorList>
            <person name="Tsai I.J."/>
        </authorList>
    </citation>
    <scope>NUCLEOTIDE SEQUENCE</scope>
    <source>
        <strain evidence="1">160909Yilan</strain>
    </source>
</reference>
<sequence length="129" mass="13842">MPPSTPPTQAALHGSDAALHDLGFTRYAAMYVPVSGEYCICGRMNTAYACPDGFFTASDAAFDPDERLRPNGVAGRLNVLQRCSVVGCPTLTERGMCGIPAPPSHAVTRHPTRERHLFARCMNLAHSPA</sequence>
<accession>A0A8H6YUX6</accession>
<protein>
    <submittedName>
        <fullName evidence="1">Uncharacterized protein</fullName>
    </submittedName>
</protein>
<evidence type="ECO:0000313" key="2">
    <source>
        <dbReference type="Proteomes" id="UP000623467"/>
    </source>
</evidence>
<evidence type="ECO:0000313" key="1">
    <source>
        <dbReference type="EMBL" id="KAF7364325.1"/>
    </source>
</evidence>
<dbReference type="Proteomes" id="UP000623467">
    <property type="component" value="Unassembled WGS sequence"/>
</dbReference>
<dbReference type="AlphaFoldDB" id="A0A8H6YUX6"/>
<comment type="caution">
    <text evidence="1">The sequence shown here is derived from an EMBL/GenBank/DDBJ whole genome shotgun (WGS) entry which is preliminary data.</text>
</comment>
<keyword evidence="2" id="KW-1185">Reference proteome</keyword>
<gene>
    <name evidence="1" type="ORF">MSAN_01092600</name>
</gene>
<proteinExistence type="predicted"/>